<dbReference type="Pfam" id="PF00288">
    <property type="entry name" value="GHMP_kinases_N"/>
    <property type="match status" value="1"/>
</dbReference>
<feature type="domain" description="GHMP kinase N-terminal" evidence="20">
    <location>
        <begin position="147"/>
        <end position="240"/>
    </location>
</feature>
<keyword evidence="8 18" id="KW-0547">Nucleotide-binding</keyword>
<dbReference type="EMBL" id="JALNTZ010000005">
    <property type="protein sequence ID" value="KAJ3652017.1"/>
    <property type="molecule type" value="Genomic_DNA"/>
</dbReference>
<proteinExistence type="inferred from homology"/>
<feature type="transmembrane region" description="Helical" evidence="19">
    <location>
        <begin position="164"/>
        <end position="183"/>
    </location>
</feature>
<evidence type="ECO:0000256" key="7">
    <source>
        <dbReference type="ARBA" id="ARBA00022723"/>
    </source>
</evidence>
<dbReference type="GO" id="GO:0046872">
    <property type="term" value="F:metal ion binding"/>
    <property type="evidence" value="ECO:0007669"/>
    <property type="project" value="UniProtKB-KW"/>
</dbReference>
<dbReference type="AlphaFoldDB" id="A0AA38IDL3"/>
<evidence type="ECO:0000256" key="4">
    <source>
        <dbReference type="ARBA" id="ARBA00022490"/>
    </source>
</evidence>
<keyword evidence="16 18" id="KW-0753">Steroid metabolism</keyword>
<keyword evidence="19" id="KW-0472">Membrane</keyword>
<dbReference type="FunFam" id="3.30.70.890:FF:000003">
    <property type="entry name" value="Mevalonate kinase"/>
    <property type="match status" value="1"/>
</dbReference>
<dbReference type="InterPro" id="IPR006204">
    <property type="entry name" value="GHMP_kinase_N_dom"/>
</dbReference>
<sequence>MTSSQPPLKIRISAPGKVILHGEHSVVYNKLAVAASLGLRTQLEYSEEVERQNVVALDFPAVNMLHFYHVQDLQDFIDKPLPLIKSPCTYNFTHPELLDHEEILASIATFIAEKSGSHRLEANQQLAFTSFLYLLWAFLGPMNIQLTHFKLRVKSELTVSAGTGSSASFAVVIVAFFLQFIRLRKLKPKDNYKGFNITNPNLESFDKKELELISKWAFQSERIIHGTPSGVDNTICTYGGLVQFRKGTLPLLIELATKFTTILINTKLPRDTKRLVSMVAERREKYKSIIDGILNSMDQVSTRALQCMQKINTKTLNDFELLNSYETLGELTDLNQNLLRCLGVSHPKLDEICFVLSNNGLHGKLTGAGGGGYAICLVPPHFDKVVVKKIMEELKLKEFDAVLTDLGGCGVSIDSL</sequence>
<dbReference type="InterPro" id="IPR036554">
    <property type="entry name" value="GHMP_kinase_C_sf"/>
</dbReference>
<dbReference type="GO" id="GO:0006695">
    <property type="term" value="P:cholesterol biosynthetic process"/>
    <property type="evidence" value="ECO:0007669"/>
    <property type="project" value="TreeGrafter"/>
</dbReference>
<organism evidence="22 23">
    <name type="scientific">Zophobas morio</name>
    <dbReference type="NCBI Taxonomy" id="2755281"/>
    <lineage>
        <taxon>Eukaryota</taxon>
        <taxon>Metazoa</taxon>
        <taxon>Ecdysozoa</taxon>
        <taxon>Arthropoda</taxon>
        <taxon>Hexapoda</taxon>
        <taxon>Insecta</taxon>
        <taxon>Pterygota</taxon>
        <taxon>Neoptera</taxon>
        <taxon>Endopterygota</taxon>
        <taxon>Coleoptera</taxon>
        <taxon>Polyphaga</taxon>
        <taxon>Cucujiformia</taxon>
        <taxon>Tenebrionidae</taxon>
        <taxon>Zophobas</taxon>
    </lineage>
</organism>
<evidence type="ECO:0000256" key="17">
    <source>
        <dbReference type="ARBA" id="ARBA00029438"/>
    </source>
</evidence>
<evidence type="ECO:0000259" key="21">
    <source>
        <dbReference type="Pfam" id="PF08544"/>
    </source>
</evidence>
<dbReference type="PANTHER" id="PTHR43290:SF2">
    <property type="entry name" value="MEVALONATE KINASE"/>
    <property type="match status" value="1"/>
</dbReference>
<comment type="pathway">
    <text evidence="17 18">Isoprenoid biosynthesis; isopentenyl diphosphate biosynthesis via mevalonate pathway; isopentenyl diphosphate from (R)-mevalonate: step 1/3.</text>
</comment>
<evidence type="ECO:0000256" key="8">
    <source>
        <dbReference type="ARBA" id="ARBA00022741"/>
    </source>
</evidence>
<feature type="transmembrane region" description="Helical" evidence="19">
    <location>
        <begin position="126"/>
        <end position="144"/>
    </location>
</feature>
<dbReference type="Gene3D" id="3.30.70.890">
    <property type="entry name" value="GHMP kinase, C-terminal domain"/>
    <property type="match status" value="1"/>
</dbReference>
<keyword evidence="11" id="KW-0460">Magnesium</keyword>
<comment type="subcellular location">
    <subcellularLocation>
        <location evidence="1 18">Cytoplasm</location>
    </subcellularLocation>
</comment>
<dbReference type="NCBIfam" id="TIGR00549">
    <property type="entry name" value="mevalon_kin"/>
    <property type="match status" value="1"/>
</dbReference>
<dbReference type="InterPro" id="IPR006205">
    <property type="entry name" value="Mev_gal_kin"/>
</dbReference>
<dbReference type="InterPro" id="IPR014721">
    <property type="entry name" value="Ribsml_uS5_D2-typ_fold_subgr"/>
</dbReference>
<dbReference type="GO" id="GO:0005829">
    <property type="term" value="C:cytosol"/>
    <property type="evidence" value="ECO:0007669"/>
    <property type="project" value="TreeGrafter"/>
</dbReference>
<dbReference type="Proteomes" id="UP001168821">
    <property type="component" value="Unassembled WGS sequence"/>
</dbReference>
<comment type="catalytic activity">
    <reaction evidence="18">
        <text>(R)-mevalonate + ATP = (R)-5-phosphomevalonate + ADP + H(+)</text>
        <dbReference type="Rhea" id="RHEA:17065"/>
        <dbReference type="ChEBI" id="CHEBI:15378"/>
        <dbReference type="ChEBI" id="CHEBI:30616"/>
        <dbReference type="ChEBI" id="CHEBI:36464"/>
        <dbReference type="ChEBI" id="CHEBI:58146"/>
        <dbReference type="ChEBI" id="CHEBI:456216"/>
        <dbReference type="EC" id="2.7.1.36"/>
    </reaction>
</comment>
<protein>
    <recommendedName>
        <fullName evidence="3 18">Mevalonate kinase</fullName>
        <shortName evidence="18">MK</shortName>
        <ecNumber evidence="3 18">2.7.1.36</ecNumber>
    </recommendedName>
</protein>
<evidence type="ECO:0000256" key="10">
    <source>
        <dbReference type="ARBA" id="ARBA00022840"/>
    </source>
</evidence>
<gene>
    <name evidence="22" type="ORF">Zmor_018018</name>
</gene>
<evidence type="ECO:0000256" key="19">
    <source>
        <dbReference type="SAM" id="Phobius"/>
    </source>
</evidence>
<keyword evidence="12 18" id="KW-0752">Steroid biosynthesis</keyword>
<keyword evidence="10 18" id="KW-0067">ATP-binding</keyword>
<evidence type="ECO:0000259" key="20">
    <source>
        <dbReference type="Pfam" id="PF00288"/>
    </source>
</evidence>
<evidence type="ECO:0000256" key="18">
    <source>
        <dbReference type="RuleBase" id="RU363087"/>
    </source>
</evidence>
<keyword evidence="5 18" id="KW-0444">Lipid biosynthesis</keyword>
<evidence type="ECO:0000256" key="3">
    <source>
        <dbReference type="ARBA" id="ARBA00012103"/>
    </source>
</evidence>
<keyword evidence="7" id="KW-0479">Metal-binding</keyword>
<evidence type="ECO:0000313" key="23">
    <source>
        <dbReference type="Proteomes" id="UP001168821"/>
    </source>
</evidence>
<dbReference type="SUPFAM" id="SSF54211">
    <property type="entry name" value="Ribosomal protein S5 domain 2-like"/>
    <property type="match status" value="1"/>
</dbReference>
<comment type="similarity">
    <text evidence="2 18">Belongs to the GHMP kinase family. Mevalonate kinase subfamily.</text>
</comment>
<evidence type="ECO:0000256" key="12">
    <source>
        <dbReference type="ARBA" id="ARBA00022955"/>
    </source>
</evidence>
<keyword evidence="23" id="KW-1185">Reference proteome</keyword>
<keyword evidence="15 18" id="KW-1207">Sterol metabolism</keyword>
<evidence type="ECO:0000256" key="13">
    <source>
        <dbReference type="ARBA" id="ARBA00023011"/>
    </source>
</evidence>
<evidence type="ECO:0000256" key="11">
    <source>
        <dbReference type="ARBA" id="ARBA00022842"/>
    </source>
</evidence>
<evidence type="ECO:0000256" key="5">
    <source>
        <dbReference type="ARBA" id="ARBA00022516"/>
    </source>
</evidence>
<evidence type="ECO:0000256" key="2">
    <source>
        <dbReference type="ARBA" id="ARBA00006495"/>
    </source>
</evidence>
<evidence type="ECO:0000256" key="9">
    <source>
        <dbReference type="ARBA" id="ARBA00022777"/>
    </source>
</evidence>
<reference evidence="22" key="1">
    <citation type="journal article" date="2023" name="G3 (Bethesda)">
        <title>Whole genome assemblies of Zophobas morio and Tenebrio molitor.</title>
        <authorList>
            <person name="Kaur S."/>
            <person name="Stinson S.A."/>
            <person name="diCenzo G.C."/>
        </authorList>
    </citation>
    <scope>NUCLEOTIDE SEQUENCE</scope>
    <source>
        <strain evidence="22">QUZm001</strain>
    </source>
</reference>
<dbReference type="GO" id="GO:0019287">
    <property type="term" value="P:isopentenyl diphosphate biosynthetic process, mevalonate pathway"/>
    <property type="evidence" value="ECO:0007669"/>
    <property type="project" value="TreeGrafter"/>
</dbReference>
<dbReference type="Pfam" id="PF08544">
    <property type="entry name" value="GHMP_kinases_C"/>
    <property type="match status" value="1"/>
</dbReference>
<keyword evidence="4 18" id="KW-0963">Cytoplasm</keyword>
<keyword evidence="19" id="KW-1133">Transmembrane helix</keyword>
<keyword evidence="19" id="KW-0812">Transmembrane</keyword>
<dbReference type="EC" id="2.7.1.36" evidence="3 18"/>
<accession>A0AA38IDL3</accession>
<feature type="domain" description="GHMP kinase C-terminal" evidence="21">
    <location>
        <begin position="321"/>
        <end position="382"/>
    </location>
</feature>
<evidence type="ECO:0000256" key="6">
    <source>
        <dbReference type="ARBA" id="ARBA00022679"/>
    </source>
</evidence>
<evidence type="ECO:0000256" key="14">
    <source>
        <dbReference type="ARBA" id="ARBA00023098"/>
    </source>
</evidence>
<dbReference type="InterPro" id="IPR013750">
    <property type="entry name" value="GHMP_kinase_C_dom"/>
</dbReference>
<name>A0AA38IDL3_9CUCU</name>
<comment type="caution">
    <text evidence="22">The sequence shown here is derived from an EMBL/GenBank/DDBJ whole genome shotgun (WGS) entry which is preliminary data.</text>
</comment>
<keyword evidence="14 18" id="KW-0443">Lipid metabolism</keyword>
<dbReference type="PRINTS" id="PR00959">
    <property type="entry name" value="MEVGALKINASE"/>
</dbReference>
<dbReference type="PANTHER" id="PTHR43290">
    <property type="entry name" value="MEVALONATE KINASE"/>
    <property type="match status" value="1"/>
</dbReference>
<dbReference type="InterPro" id="IPR020568">
    <property type="entry name" value="Ribosomal_Su5_D2-typ_SF"/>
</dbReference>
<evidence type="ECO:0000256" key="15">
    <source>
        <dbReference type="ARBA" id="ARBA00023166"/>
    </source>
</evidence>
<dbReference type="GO" id="GO:0005524">
    <property type="term" value="F:ATP binding"/>
    <property type="evidence" value="ECO:0007669"/>
    <property type="project" value="UniProtKB-KW"/>
</dbReference>
<dbReference type="SUPFAM" id="SSF55060">
    <property type="entry name" value="GHMP Kinase, C-terminal domain"/>
    <property type="match status" value="1"/>
</dbReference>
<dbReference type="GO" id="GO:0004496">
    <property type="term" value="F:mevalonate kinase activity"/>
    <property type="evidence" value="ECO:0007669"/>
    <property type="project" value="UniProtKB-EC"/>
</dbReference>
<keyword evidence="6 18" id="KW-0808">Transferase</keyword>
<keyword evidence="9 18" id="KW-0418">Kinase</keyword>
<evidence type="ECO:0000313" key="22">
    <source>
        <dbReference type="EMBL" id="KAJ3652017.1"/>
    </source>
</evidence>
<dbReference type="Gene3D" id="3.30.230.10">
    <property type="match status" value="1"/>
</dbReference>
<evidence type="ECO:0000256" key="1">
    <source>
        <dbReference type="ARBA" id="ARBA00004496"/>
    </source>
</evidence>
<evidence type="ECO:0000256" key="16">
    <source>
        <dbReference type="ARBA" id="ARBA00023221"/>
    </source>
</evidence>
<keyword evidence="13 18" id="KW-0756">Sterol biosynthesis</keyword>